<feature type="transmembrane region" description="Helical" evidence="7">
    <location>
        <begin position="86"/>
        <end position="106"/>
    </location>
</feature>
<feature type="transmembrane region" description="Helical" evidence="7">
    <location>
        <begin position="166"/>
        <end position="187"/>
    </location>
</feature>
<evidence type="ECO:0000256" key="2">
    <source>
        <dbReference type="ARBA" id="ARBA00008017"/>
    </source>
</evidence>
<dbReference type="Gene3D" id="2.30.30.60">
    <property type="match status" value="1"/>
</dbReference>
<feature type="transmembrane region" description="Helical" evidence="7">
    <location>
        <begin position="59"/>
        <end position="80"/>
    </location>
</feature>
<sequence>MNATYDLHEFQDLLRNLGTQSALTEAAVLLGCLGVSWLLCAALRRVLHIQGAVLFGRSVVDGVLFPVFALVLALIARQLLASAVTVAVFKLAIPILVSLVLIRLTVRVLSAAFPNSHWMRVIERTVSWIAWIAVVLWVTGVMPAVLEQLDGVRWKVGGAQISLRNLIEGTLTAGVVMVLALWLSAAVERKIIRGTGDDLSMRKMAANVVRAVLLFVGLLFAMSAVGIDLTALSVLGGAVGVGLGFGLQKIAANYVSGFVILAERSLRIGDMVKVDNFEGRITDIRTRYTVIRALNGREAIVPNEMLITQRVENSSLADPRVLITSVVSVAYGTDIRALQPKLIDAIKTVQRVIADPAPGVQLSAFGADGIELTLQYWIRDPENGQGAVKSEVNFAVLAVLDAEGIEIPFPQRVVHTREVPAAAPNKNAG</sequence>
<dbReference type="SUPFAM" id="SSF82861">
    <property type="entry name" value="Mechanosensitive channel protein MscS (YggB), transmembrane region"/>
    <property type="match status" value="1"/>
</dbReference>
<dbReference type="EMBL" id="CP136336">
    <property type="protein sequence ID" value="WOB10317.1"/>
    <property type="molecule type" value="Genomic_DNA"/>
</dbReference>
<dbReference type="PANTHER" id="PTHR30347:SF1">
    <property type="entry name" value="MECHANOSENSITIVE CHANNEL MSCK"/>
    <property type="match status" value="1"/>
</dbReference>
<protein>
    <submittedName>
        <fullName evidence="11">Mechanosensitive ion channel</fullName>
    </submittedName>
</protein>
<dbReference type="Pfam" id="PF00924">
    <property type="entry name" value="MS_channel_2nd"/>
    <property type="match status" value="1"/>
</dbReference>
<comment type="similarity">
    <text evidence="2">Belongs to the MscS (TC 1.A.23) family.</text>
</comment>
<proteinExistence type="inferred from homology"/>
<feature type="transmembrane region" description="Helical" evidence="7">
    <location>
        <begin position="126"/>
        <end position="146"/>
    </location>
</feature>
<dbReference type="Pfam" id="PF21088">
    <property type="entry name" value="MS_channel_1st"/>
    <property type="match status" value="1"/>
</dbReference>
<evidence type="ECO:0000256" key="7">
    <source>
        <dbReference type="SAM" id="Phobius"/>
    </source>
</evidence>
<keyword evidence="6 7" id="KW-0472">Membrane</keyword>
<dbReference type="InterPro" id="IPR006685">
    <property type="entry name" value="MscS_channel_2nd"/>
</dbReference>
<dbReference type="InterPro" id="IPR023408">
    <property type="entry name" value="MscS_beta-dom_sf"/>
</dbReference>
<dbReference type="Proteomes" id="UP001303946">
    <property type="component" value="Chromosome"/>
</dbReference>
<evidence type="ECO:0000259" key="8">
    <source>
        <dbReference type="Pfam" id="PF00924"/>
    </source>
</evidence>
<dbReference type="InterPro" id="IPR049278">
    <property type="entry name" value="MS_channel_C"/>
</dbReference>
<feature type="domain" description="Mechanosensitive ion channel MscS" evidence="8">
    <location>
        <begin position="250"/>
        <end position="315"/>
    </location>
</feature>
<evidence type="ECO:0000256" key="3">
    <source>
        <dbReference type="ARBA" id="ARBA00022475"/>
    </source>
</evidence>
<dbReference type="RefSeq" id="WP_316703224.1">
    <property type="nucleotide sequence ID" value="NZ_CP136336.1"/>
</dbReference>
<dbReference type="InterPro" id="IPR011066">
    <property type="entry name" value="MscS_channel_C_sf"/>
</dbReference>
<dbReference type="Gene3D" id="3.30.70.100">
    <property type="match status" value="1"/>
</dbReference>
<dbReference type="InterPro" id="IPR010920">
    <property type="entry name" value="LSM_dom_sf"/>
</dbReference>
<dbReference type="InterPro" id="IPR052702">
    <property type="entry name" value="MscS-like_channel"/>
</dbReference>
<gene>
    <name evidence="11" type="ORF">RXV79_09700</name>
</gene>
<feature type="transmembrane region" description="Helical" evidence="7">
    <location>
        <begin position="208"/>
        <end position="227"/>
    </location>
</feature>
<name>A0ABZ0D4Z3_9BURK</name>
<comment type="subcellular location">
    <subcellularLocation>
        <location evidence="1">Cell membrane</location>
        <topology evidence="1">Multi-pass membrane protein</topology>
    </subcellularLocation>
</comment>
<feature type="transmembrane region" description="Helical" evidence="7">
    <location>
        <begin position="239"/>
        <end position="261"/>
    </location>
</feature>
<dbReference type="InterPro" id="IPR011014">
    <property type="entry name" value="MscS_channel_TM-2"/>
</dbReference>
<evidence type="ECO:0000256" key="1">
    <source>
        <dbReference type="ARBA" id="ARBA00004651"/>
    </source>
</evidence>
<dbReference type="SUPFAM" id="SSF82689">
    <property type="entry name" value="Mechanosensitive channel protein MscS (YggB), C-terminal domain"/>
    <property type="match status" value="1"/>
</dbReference>
<feature type="domain" description="Mechanosensitive ion channel MscS C-terminal" evidence="9">
    <location>
        <begin position="325"/>
        <end position="407"/>
    </location>
</feature>
<dbReference type="Gene3D" id="1.10.287.1260">
    <property type="match status" value="1"/>
</dbReference>
<evidence type="ECO:0000259" key="10">
    <source>
        <dbReference type="Pfam" id="PF21088"/>
    </source>
</evidence>
<feature type="domain" description="Mechanosensitive ion channel transmembrane helices 2/3" evidence="10">
    <location>
        <begin position="207"/>
        <end position="248"/>
    </location>
</feature>
<keyword evidence="3" id="KW-1003">Cell membrane</keyword>
<evidence type="ECO:0000256" key="4">
    <source>
        <dbReference type="ARBA" id="ARBA00022692"/>
    </source>
</evidence>
<evidence type="ECO:0000313" key="11">
    <source>
        <dbReference type="EMBL" id="WOB10317.1"/>
    </source>
</evidence>
<dbReference type="InterPro" id="IPR049142">
    <property type="entry name" value="MS_channel_1st"/>
</dbReference>
<evidence type="ECO:0000256" key="5">
    <source>
        <dbReference type="ARBA" id="ARBA00022989"/>
    </source>
</evidence>
<dbReference type="PANTHER" id="PTHR30347">
    <property type="entry name" value="POTASSIUM CHANNEL RELATED"/>
    <property type="match status" value="1"/>
</dbReference>
<dbReference type="Pfam" id="PF21082">
    <property type="entry name" value="MS_channel_3rd"/>
    <property type="match status" value="1"/>
</dbReference>
<feature type="transmembrane region" description="Helical" evidence="7">
    <location>
        <begin position="26"/>
        <end position="47"/>
    </location>
</feature>
<dbReference type="SUPFAM" id="SSF50182">
    <property type="entry name" value="Sm-like ribonucleoproteins"/>
    <property type="match status" value="1"/>
</dbReference>
<evidence type="ECO:0000256" key="6">
    <source>
        <dbReference type="ARBA" id="ARBA00023136"/>
    </source>
</evidence>
<evidence type="ECO:0000313" key="12">
    <source>
        <dbReference type="Proteomes" id="UP001303946"/>
    </source>
</evidence>
<accession>A0ABZ0D4Z3</accession>
<reference evidence="11 12" key="1">
    <citation type="submission" date="2023-10" db="EMBL/GenBank/DDBJ databases">
        <title>Bacteria for the degradation of biodegradable plastic PBAT(Polybutylene adipate terephthalate).</title>
        <authorList>
            <person name="Weon H.-Y."/>
            <person name="Yeon J."/>
        </authorList>
    </citation>
    <scope>NUCLEOTIDE SEQUENCE [LARGE SCALE GENOMIC DNA]</scope>
    <source>
        <strain evidence="11 12">SBD 7-3</strain>
    </source>
</reference>
<keyword evidence="5 7" id="KW-1133">Transmembrane helix</keyword>
<keyword evidence="4 7" id="KW-0812">Transmembrane</keyword>
<evidence type="ECO:0000259" key="9">
    <source>
        <dbReference type="Pfam" id="PF21082"/>
    </source>
</evidence>
<keyword evidence="12" id="KW-1185">Reference proteome</keyword>
<organism evidence="11 12">
    <name type="scientific">Piscinibacter gummiphilus</name>
    <dbReference type="NCBI Taxonomy" id="946333"/>
    <lineage>
        <taxon>Bacteria</taxon>
        <taxon>Pseudomonadati</taxon>
        <taxon>Pseudomonadota</taxon>
        <taxon>Betaproteobacteria</taxon>
        <taxon>Burkholderiales</taxon>
        <taxon>Sphaerotilaceae</taxon>
        <taxon>Piscinibacter</taxon>
    </lineage>
</organism>